<proteinExistence type="predicted"/>
<evidence type="ECO:0000313" key="2">
    <source>
        <dbReference type="EMBL" id="GAY65412.1"/>
    </source>
</evidence>
<accession>A0A2H5QLB4</accession>
<feature type="compositionally biased region" description="Basic and acidic residues" evidence="1">
    <location>
        <begin position="11"/>
        <end position="20"/>
    </location>
</feature>
<comment type="caution">
    <text evidence="2">The sequence shown here is derived from an EMBL/GenBank/DDBJ whole genome shotgun (WGS) entry which is preliminary data.</text>
</comment>
<reference evidence="2 3" key="1">
    <citation type="journal article" date="2017" name="Front. Genet.">
        <title>Draft sequencing of the heterozygous diploid genome of Satsuma (Citrus unshiu Marc.) using a hybrid assembly approach.</title>
        <authorList>
            <person name="Shimizu T."/>
            <person name="Tanizawa Y."/>
            <person name="Mochizuki T."/>
            <person name="Nagasaki H."/>
            <person name="Yoshioka T."/>
            <person name="Toyoda A."/>
            <person name="Fujiyama A."/>
            <person name="Kaminuma E."/>
            <person name="Nakamura Y."/>
        </authorList>
    </citation>
    <scope>NUCLEOTIDE SEQUENCE [LARGE SCALE GENOMIC DNA]</scope>
    <source>
        <strain evidence="3">cv. Miyagawa wase</strain>
    </source>
</reference>
<gene>
    <name evidence="2" type="ORF">CUMW_240940</name>
</gene>
<feature type="compositionally biased region" description="Acidic residues" evidence="1">
    <location>
        <begin position="1"/>
        <end position="10"/>
    </location>
</feature>
<dbReference type="EMBL" id="BDQV01000477">
    <property type="protein sequence ID" value="GAY65412.1"/>
    <property type="molecule type" value="Genomic_DNA"/>
</dbReference>
<dbReference type="Proteomes" id="UP000236630">
    <property type="component" value="Unassembled WGS sequence"/>
</dbReference>
<evidence type="ECO:0000313" key="3">
    <source>
        <dbReference type="Proteomes" id="UP000236630"/>
    </source>
</evidence>
<keyword evidence="3" id="KW-1185">Reference proteome</keyword>
<evidence type="ECO:0000256" key="1">
    <source>
        <dbReference type="SAM" id="MobiDB-lite"/>
    </source>
</evidence>
<organism evidence="2 3">
    <name type="scientific">Citrus unshiu</name>
    <name type="common">Satsuma mandarin</name>
    <name type="synonym">Citrus nobilis var. unshiu</name>
    <dbReference type="NCBI Taxonomy" id="55188"/>
    <lineage>
        <taxon>Eukaryota</taxon>
        <taxon>Viridiplantae</taxon>
        <taxon>Streptophyta</taxon>
        <taxon>Embryophyta</taxon>
        <taxon>Tracheophyta</taxon>
        <taxon>Spermatophyta</taxon>
        <taxon>Magnoliopsida</taxon>
        <taxon>eudicotyledons</taxon>
        <taxon>Gunneridae</taxon>
        <taxon>Pentapetalae</taxon>
        <taxon>rosids</taxon>
        <taxon>malvids</taxon>
        <taxon>Sapindales</taxon>
        <taxon>Rutaceae</taxon>
        <taxon>Aurantioideae</taxon>
        <taxon>Citrus</taxon>
    </lineage>
</organism>
<sequence length="339" mass="39501">MAENVDEGDENVFKENDNQARSKNITGTRKKSDKLRDEYCDDSRYIKLKTLESKLVNQRELFYMDSISFARNFIDKSLSPITTWTNLDVTNFLSFVKKNGGYWSSKVNLQEIRPQQNTAQETFDGTSRKNEECIHNCQHQKELSLVRKDIGRMALELDGLKHSMGNWMQQMQQNDESSHEILTFSELMKRAKERPDGDDIVEKKLLDEEIVEEKHDERILTGESDLNEGKRKQIFYNATIQDNGRNEDCSVEEESSNQLSVIDCFVNYLTNKERAKTSLEMRNWYLPTIFSQKIVANMNCKKKLSIEDFVKNHNILDKYMSELGVCEKIYVPINDGSTH</sequence>
<dbReference type="AlphaFoldDB" id="A0A2H5QLB4"/>
<name>A0A2H5QLB4_CITUN</name>
<feature type="region of interest" description="Disordered" evidence="1">
    <location>
        <begin position="1"/>
        <end position="29"/>
    </location>
</feature>
<protein>
    <submittedName>
        <fullName evidence="2">Uncharacterized protein</fullName>
    </submittedName>
</protein>